<comment type="similarity">
    <text evidence="1">Belongs to the protease inhibitor I3 (leguminous Kunitz-type inhibitor) family.</text>
</comment>
<feature type="chain" id="PRO_5040339689" evidence="3">
    <location>
        <begin position="31"/>
        <end position="219"/>
    </location>
</feature>
<evidence type="ECO:0000256" key="3">
    <source>
        <dbReference type="SAM" id="SignalP"/>
    </source>
</evidence>
<dbReference type="Pfam" id="PF00197">
    <property type="entry name" value="Kunitz_legume"/>
    <property type="match status" value="1"/>
</dbReference>
<name>A0A9Q1KM42_9CARY</name>
<dbReference type="OrthoDB" id="1872570at2759"/>
<protein>
    <submittedName>
        <fullName evidence="4">Uncharacterized protein</fullName>
    </submittedName>
</protein>
<dbReference type="InterPro" id="IPR002160">
    <property type="entry name" value="Prot_inh_Kunz-lg"/>
</dbReference>
<dbReference type="InterPro" id="IPR056368">
    <property type="entry name" value="KTI1"/>
</dbReference>
<evidence type="ECO:0000256" key="2">
    <source>
        <dbReference type="ARBA" id="ARBA00023157"/>
    </source>
</evidence>
<dbReference type="AlphaFoldDB" id="A0A9Q1KM42"/>
<dbReference type="SMART" id="SM00452">
    <property type="entry name" value="STI"/>
    <property type="match status" value="1"/>
</dbReference>
<reference evidence="4" key="1">
    <citation type="submission" date="2022-04" db="EMBL/GenBank/DDBJ databases">
        <title>Carnegiea gigantea Genome sequencing and assembly v2.</title>
        <authorList>
            <person name="Copetti D."/>
            <person name="Sanderson M.J."/>
            <person name="Burquez A."/>
            <person name="Wojciechowski M.F."/>
        </authorList>
    </citation>
    <scope>NUCLEOTIDE SEQUENCE</scope>
    <source>
        <strain evidence="4">SGP5-SGP5p</strain>
        <tissue evidence="4">Aerial part</tissue>
    </source>
</reference>
<feature type="signal peptide" evidence="3">
    <location>
        <begin position="1"/>
        <end position="30"/>
    </location>
</feature>
<dbReference type="EMBL" id="JAKOGI010000077">
    <property type="protein sequence ID" value="KAJ8445465.1"/>
    <property type="molecule type" value="Genomic_DNA"/>
</dbReference>
<keyword evidence="5" id="KW-1185">Reference proteome</keyword>
<dbReference type="Proteomes" id="UP001153076">
    <property type="component" value="Unassembled WGS sequence"/>
</dbReference>
<dbReference type="CDD" id="cd00178">
    <property type="entry name" value="beta-trefoil_STI"/>
    <property type="match status" value="1"/>
</dbReference>
<evidence type="ECO:0000313" key="4">
    <source>
        <dbReference type="EMBL" id="KAJ8445465.1"/>
    </source>
</evidence>
<keyword evidence="2" id="KW-1015">Disulfide bond</keyword>
<dbReference type="InterPro" id="IPR011065">
    <property type="entry name" value="Kunitz_inhibitor_STI-like_sf"/>
</dbReference>
<accession>A0A9Q1KM42</accession>
<sequence>MATQQSNFLLLSIRTTFLLLLLLPPTPTTATTTATPVLDTEGNPLEAGQPYQILLEVTHGGNPGLSLRPRPKGRNCPKYVLQTPIPTEESIPVKFIPSNQTQKHVLVSSNVNGNECTSKPAWKMTSDTNTGRIMVSTDEGTKGNSGVTNEFKIEKDVEGERYKIVYCPSFAPSREIPVCGDLSLFRDDTGVLCPTDGLWWLSLSTDANDSPLWVNFVKA</sequence>
<evidence type="ECO:0000313" key="5">
    <source>
        <dbReference type="Proteomes" id="UP001153076"/>
    </source>
</evidence>
<keyword evidence="3" id="KW-0732">Signal</keyword>
<gene>
    <name evidence="4" type="ORF">Cgig2_031278</name>
</gene>
<dbReference type="GO" id="GO:0004866">
    <property type="term" value="F:endopeptidase inhibitor activity"/>
    <property type="evidence" value="ECO:0007669"/>
    <property type="project" value="InterPro"/>
</dbReference>
<organism evidence="4 5">
    <name type="scientific">Carnegiea gigantea</name>
    <dbReference type="NCBI Taxonomy" id="171969"/>
    <lineage>
        <taxon>Eukaryota</taxon>
        <taxon>Viridiplantae</taxon>
        <taxon>Streptophyta</taxon>
        <taxon>Embryophyta</taxon>
        <taxon>Tracheophyta</taxon>
        <taxon>Spermatophyta</taxon>
        <taxon>Magnoliopsida</taxon>
        <taxon>eudicotyledons</taxon>
        <taxon>Gunneridae</taxon>
        <taxon>Pentapetalae</taxon>
        <taxon>Caryophyllales</taxon>
        <taxon>Cactineae</taxon>
        <taxon>Cactaceae</taxon>
        <taxon>Cactoideae</taxon>
        <taxon>Echinocereeae</taxon>
        <taxon>Carnegiea</taxon>
    </lineage>
</organism>
<dbReference type="Gene3D" id="2.80.10.50">
    <property type="match status" value="1"/>
</dbReference>
<evidence type="ECO:0000256" key="1">
    <source>
        <dbReference type="ARBA" id="ARBA00005440"/>
    </source>
</evidence>
<proteinExistence type="inferred from homology"/>
<dbReference type="SUPFAM" id="SSF50386">
    <property type="entry name" value="STI-like"/>
    <property type="match status" value="1"/>
</dbReference>
<dbReference type="PROSITE" id="PS00283">
    <property type="entry name" value="SOYBEAN_KUNITZ"/>
    <property type="match status" value="1"/>
</dbReference>
<comment type="caution">
    <text evidence="4">The sequence shown here is derived from an EMBL/GenBank/DDBJ whole genome shotgun (WGS) entry which is preliminary data.</text>
</comment>
<dbReference type="PANTHER" id="PTHR33107:SF81">
    <property type="entry name" value="TRYPSIN INHIBITOR A"/>
    <property type="match status" value="1"/>
</dbReference>
<dbReference type="PANTHER" id="PTHR33107">
    <property type="entry name" value="KUNITZ TRYPSIN INHIBITOR 2"/>
    <property type="match status" value="1"/>
</dbReference>